<reference evidence="1 2" key="1">
    <citation type="journal article" date="2013" name="Genome Announc.">
        <title>Complete Genome Sequence of Glaciecola psychrophila Strain 170T.</title>
        <authorList>
            <person name="Yin J."/>
            <person name="Chen J."/>
            <person name="Liu G."/>
            <person name="Yu Y."/>
            <person name="Song L."/>
            <person name="Wang X."/>
            <person name="Qu X."/>
        </authorList>
    </citation>
    <scope>NUCLEOTIDE SEQUENCE [LARGE SCALE GENOMIC DNA]</scope>
    <source>
        <strain evidence="1 2">170</strain>
    </source>
</reference>
<name>K7AT81_9ALTE</name>
<gene>
    <name evidence="1" type="ORF">C427_1353</name>
</gene>
<dbReference type="HOGENOM" id="CLU_2937468_0_0_6"/>
<organism evidence="1 2">
    <name type="scientific">Paraglaciecola psychrophila 170</name>
    <dbReference type="NCBI Taxonomy" id="1129794"/>
    <lineage>
        <taxon>Bacteria</taxon>
        <taxon>Pseudomonadati</taxon>
        <taxon>Pseudomonadota</taxon>
        <taxon>Gammaproteobacteria</taxon>
        <taxon>Alteromonadales</taxon>
        <taxon>Alteromonadaceae</taxon>
        <taxon>Paraglaciecola</taxon>
    </lineage>
</organism>
<dbReference type="Proteomes" id="UP000011864">
    <property type="component" value="Chromosome"/>
</dbReference>
<evidence type="ECO:0000313" key="2">
    <source>
        <dbReference type="Proteomes" id="UP000011864"/>
    </source>
</evidence>
<dbReference type="EMBL" id="CP003837">
    <property type="protein sequence ID" value="AGH43462.1"/>
    <property type="molecule type" value="Genomic_DNA"/>
</dbReference>
<keyword evidence="2" id="KW-1185">Reference proteome</keyword>
<dbReference type="STRING" id="1129794.C427_1353"/>
<dbReference type="KEGG" id="gps:C427_1353"/>
<evidence type="ECO:0000313" key="1">
    <source>
        <dbReference type="EMBL" id="AGH43462.1"/>
    </source>
</evidence>
<protein>
    <submittedName>
        <fullName evidence="1">Uncharacterized protein</fullName>
    </submittedName>
</protein>
<proteinExistence type="predicted"/>
<accession>K7AT81</accession>
<dbReference type="AlphaFoldDB" id="K7AT81"/>
<sequence>MLSSDASAAKAGAIKAQVPSAADTDKASLERVLVLINVLTDLIFIMGGNMNEQCESEMYF</sequence>